<dbReference type="Pfam" id="PF10094">
    <property type="entry name" value="DUF2332"/>
    <property type="match status" value="1"/>
</dbReference>
<dbReference type="RefSeq" id="WP_183263426.1">
    <property type="nucleotide sequence ID" value="NZ_BAAAVZ010000016.1"/>
</dbReference>
<proteinExistence type="predicted"/>
<evidence type="ECO:0000313" key="1">
    <source>
        <dbReference type="EMBL" id="MBB4651673.1"/>
    </source>
</evidence>
<gene>
    <name evidence="1" type="ORF">GGQ99_003440</name>
</gene>
<dbReference type="EMBL" id="JACHOT010000004">
    <property type="protein sequence ID" value="MBB4651673.1"/>
    <property type="molecule type" value="Genomic_DNA"/>
</dbReference>
<dbReference type="PIRSF" id="PIRSF012608">
    <property type="entry name" value="UCP012608"/>
    <property type="match status" value="1"/>
</dbReference>
<protein>
    <recommendedName>
        <fullName evidence="3">DUF2332 domain-containing protein</fullName>
    </recommendedName>
</protein>
<evidence type="ECO:0000313" key="2">
    <source>
        <dbReference type="Proteomes" id="UP000539538"/>
    </source>
</evidence>
<dbReference type="InterPro" id="IPR011200">
    <property type="entry name" value="UCP012608"/>
</dbReference>
<name>A0ABR6L4Y3_9HYPH</name>
<accession>A0ABR6L4Y3</accession>
<keyword evidence="2" id="KW-1185">Reference proteome</keyword>
<organism evidence="1 2">
    <name type="scientific">Aminobacter niigataensis</name>
    <dbReference type="NCBI Taxonomy" id="83265"/>
    <lineage>
        <taxon>Bacteria</taxon>
        <taxon>Pseudomonadati</taxon>
        <taxon>Pseudomonadota</taxon>
        <taxon>Alphaproteobacteria</taxon>
        <taxon>Hyphomicrobiales</taxon>
        <taxon>Phyllobacteriaceae</taxon>
        <taxon>Aminobacter</taxon>
    </lineage>
</organism>
<sequence>MYDGDPSSRIRAHFHNQADACDQLGSPFTARLCRALASVLDGRTAVGRKLLGWPGDARADALALRLCGGLHALVLSDTDAGLAKIYPPETADDQAIASAVPDALIRNEAHLLAMLESAPQTNEIARSAMLLPGFLAISRDSGLPLELAEIGASAGLNLLFDSFGYRYGENGWGSTVSPVQLAPDIRGQAPPLSGYLQVAARAGCDIAPIRISDQAQRLRLRSYVWADQALRLERLDAAIGLAEQALPMLVRQGAEEFVEDCLAGRKPDAAFVLFHSIMWQYMPETTRAEILQLLQVAGAAATRQSPLYWLRMEPLVAGDPFATLSLTSWPGGSTRALARCDYHGRWIEWLGQAEA</sequence>
<evidence type="ECO:0008006" key="3">
    <source>
        <dbReference type="Google" id="ProtNLM"/>
    </source>
</evidence>
<reference evidence="1 2" key="1">
    <citation type="submission" date="2020-08" db="EMBL/GenBank/DDBJ databases">
        <title>Genomic Encyclopedia of Type Strains, Phase IV (KMG-IV): sequencing the most valuable type-strain genomes for metagenomic binning, comparative biology and taxonomic classification.</title>
        <authorList>
            <person name="Goeker M."/>
        </authorList>
    </citation>
    <scope>NUCLEOTIDE SEQUENCE [LARGE SCALE GENOMIC DNA]</scope>
    <source>
        <strain evidence="1 2">DSM 7050</strain>
    </source>
</reference>
<comment type="caution">
    <text evidence="1">The sequence shown here is derived from an EMBL/GenBank/DDBJ whole genome shotgun (WGS) entry which is preliminary data.</text>
</comment>
<dbReference type="Proteomes" id="UP000539538">
    <property type="component" value="Unassembled WGS sequence"/>
</dbReference>